<evidence type="ECO:0000256" key="3">
    <source>
        <dbReference type="SAM" id="MobiDB-lite"/>
    </source>
</evidence>
<keyword evidence="1" id="KW-0863">Zinc-finger</keyword>
<feature type="coiled-coil region" evidence="2">
    <location>
        <begin position="2"/>
        <end position="65"/>
    </location>
</feature>
<gene>
    <name evidence="5" type="ORF">SCF082_LOCUS49780</name>
</gene>
<dbReference type="Proteomes" id="UP001642464">
    <property type="component" value="Unassembled WGS sequence"/>
</dbReference>
<feature type="region of interest" description="Disordered" evidence="3">
    <location>
        <begin position="108"/>
        <end position="268"/>
    </location>
</feature>
<keyword evidence="1" id="KW-0862">Zinc</keyword>
<dbReference type="InterPro" id="IPR000571">
    <property type="entry name" value="Znf_CCCH"/>
</dbReference>
<evidence type="ECO:0000259" key="4">
    <source>
        <dbReference type="PROSITE" id="PS50103"/>
    </source>
</evidence>
<feature type="compositionally biased region" description="Basic and acidic residues" evidence="3">
    <location>
        <begin position="116"/>
        <end position="125"/>
    </location>
</feature>
<accession>A0ABP0S3D5</accession>
<dbReference type="EMBL" id="CAXAMM010042807">
    <property type="protein sequence ID" value="CAK9106872.1"/>
    <property type="molecule type" value="Genomic_DNA"/>
</dbReference>
<feature type="compositionally biased region" description="Polar residues" evidence="3">
    <location>
        <begin position="138"/>
        <end position="147"/>
    </location>
</feature>
<feature type="compositionally biased region" description="Low complexity" evidence="3">
    <location>
        <begin position="194"/>
        <end position="233"/>
    </location>
</feature>
<feature type="compositionally biased region" description="Polar residues" evidence="3">
    <location>
        <begin position="249"/>
        <end position="263"/>
    </location>
</feature>
<protein>
    <submittedName>
        <fullName evidence="5">Myosin-3</fullName>
    </submittedName>
</protein>
<keyword evidence="2" id="KW-0175">Coiled coil</keyword>
<keyword evidence="6" id="KW-1185">Reference proteome</keyword>
<organism evidence="5 6">
    <name type="scientific">Durusdinium trenchii</name>
    <dbReference type="NCBI Taxonomy" id="1381693"/>
    <lineage>
        <taxon>Eukaryota</taxon>
        <taxon>Sar</taxon>
        <taxon>Alveolata</taxon>
        <taxon>Dinophyceae</taxon>
        <taxon>Suessiales</taxon>
        <taxon>Symbiodiniaceae</taxon>
        <taxon>Durusdinium</taxon>
    </lineage>
</organism>
<dbReference type="PROSITE" id="PS50103">
    <property type="entry name" value="ZF_C3H1"/>
    <property type="match status" value="1"/>
</dbReference>
<feature type="region of interest" description="Disordered" evidence="3">
    <location>
        <begin position="323"/>
        <end position="350"/>
    </location>
</feature>
<feature type="domain" description="C3H1-type" evidence="4">
    <location>
        <begin position="285"/>
        <end position="309"/>
    </location>
</feature>
<keyword evidence="1" id="KW-0479">Metal-binding</keyword>
<evidence type="ECO:0000256" key="2">
    <source>
        <dbReference type="SAM" id="Coils"/>
    </source>
</evidence>
<sequence>MAKELRQDLQSEAEANKAALSEYSMLRSQRDASMLPNFKDHEKHIDDIDESSMQLLDEAEILQNQLEIALGADLWRRMRREAQLGTDVSYTRAQHESVMLLTADRRQFGQSASDESQDHSSESKALKSGSGSSSGSGHPTQESGPQKSTDRDLSQSGKGSGKSAFPTGDSSSSGTMEPHKPSSRGLQAQSSQDSGGARSSGHRPAGAGSSSSGDVPSGAAAAASGRTSESTSSDFNFNGVPGLDGVSLSCGSNRGTSTEQQSEIGEKEDQSFGTWAAHQNGTCKPCRFFHFREGGCRLHDACQFCHFCDKERAKAEKLRVKYADRRARRQRDRQNRESGQELAMGSSHRE</sequence>
<feature type="compositionally biased region" description="Low complexity" evidence="3">
    <location>
        <begin position="126"/>
        <end position="137"/>
    </location>
</feature>
<feature type="zinc finger region" description="C3H1-type" evidence="1">
    <location>
        <begin position="285"/>
        <end position="309"/>
    </location>
</feature>
<evidence type="ECO:0000313" key="5">
    <source>
        <dbReference type="EMBL" id="CAK9106872.1"/>
    </source>
</evidence>
<evidence type="ECO:0000313" key="6">
    <source>
        <dbReference type="Proteomes" id="UP001642464"/>
    </source>
</evidence>
<comment type="caution">
    <text evidence="5">The sequence shown here is derived from an EMBL/GenBank/DDBJ whole genome shotgun (WGS) entry which is preliminary data.</text>
</comment>
<name>A0ABP0S3D5_9DINO</name>
<proteinExistence type="predicted"/>
<feature type="compositionally biased region" description="Polar residues" evidence="3">
    <location>
        <begin position="184"/>
        <end position="193"/>
    </location>
</feature>
<reference evidence="5 6" key="1">
    <citation type="submission" date="2024-02" db="EMBL/GenBank/DDBJ databases">
        <authorList>
            <person name="Chen Y."/>
            <person name="Shah S."/>
            <person name="Dougan E. K."/>
            <person name="Thang M."/>
            <person name="Chan C."/>
        </authorList>
    </citation>
    <scope>NUCLEOTIDE SEQUENCE [LARGE SCALE GENOMIC DNA]</scope>
</reference>
<evidence type="ECO:0000256" key="1">
    <source>
        <dbReference type="PROSITE-ProRule" id="PRU00723"/>
    </source>
</evidence>